<keyword evidence="2" id="KW-1185">Reference proteome</keyword>
<dbReference type="RefSeq" id="WP_095044628.1">
    <property type="nucleotide sequence ID" value="NZ_LN890655.1"/>
</dbReference>
<gene>
    <name evidence="1" type="ORF">CFX0092_A3535</name>
</gene>
<dbReference type="OrthoDB" id="173349at2"/>
<evidence type="ECO:0008006" key="3">
    <source>
        <dbReference type="Google" id="ProtNLM"/>
    </source>
</evidence>
<proteinExistence type="predicted"/>
<sequence length="147" mass="16362">MAVKIRGLDKAIEKLEKVGGRGALKRPMMKAVAHLHDKIAKYPPATAANSPGNGYSWYERGFGTRSRTGMAWPTSETLGRRWSHEVDGDGRRGVVGNNASYGPYVQSAEKQAAFHARDGWLTDEQVVEKEQRKVVGFFDDEVRDLTQ</sequence>
<protein>
    <recommendedName>
        <fullName evidence="3">HK97 gp10 family phage protein</fullName>
    </recommendedName>
</protein>
<evidence type="ECO:0000313" key="1">
    <source>
        <dbReference type="EMBL" id="CUS05413.2"/>
    </source>
</evidence>
<dbReference type="KEGG" id="pbf:CFX0092_A3535"/>
<reference evidence="1" key="1">
    <citation type="submission" date="2016-01" db="EMBL/GenBank/DDBJ databases">
        <authorList>
            <person name="Mcilroy J.S."/>
            <person name="Karst M S."/>
            <person name="Albertsen M."/>
        </authorList>
    </citation>
    <scope>NUCLEOTIDE SEQUENCE</scope>
    <source>
        <strain evidence="1">Cfx-K</strain>
    </source>
</reference>
<evidence type="ECO:0000313" key="2">
    <source>
        <dbReference type="Proteomes" id="UP000215027"/>
    </source>
</evidence>
<dbReference type="Proteomes" id="UP000215027">
    <property type="component" value="Chromosome I"/>
</dbReference>
<accession>A0A170PJB9</accession>
<dbReference type="EMBL" id="LN890655">
    <property type="protein sequence ID" value="CUS05413.2"/>
    <property type="molecule type" value="Genomic_DNA"/>
</dbReference>
<dbReference type="AlphaFoldDB" id="A0A170PJB9"/>
<name>A0A170PJB9_9CHLR</name>
<organism evidence="1 2">
    <name type="scientific">Candidatus Promineifilum breve</name>
    <dbReference type="NCBI Taxonomy" id="1806508"/>
    <lineage>
        <taxon>Bacteria</taxon>
        <taxon>Bacillati</taxon>
        <taxon>Chloroflexota</taxon>
        <taxon>Ardenticatenia</taxon>
        <taxon>Candidatus Promineifilales</taxon>
        <taxon>Candidatus Promineifilaceae</taxon>
        <taxon>Candidatus Promineifilum</taxon>
    </lineage>
</organism>